<dbReference type="EMBL" id="KK914342">
    <property type="protein sequence ID" value="KDP39806.1"/>
    <property type="molecule type" value="Genomic_DNA"/>
</dbReference>
<dbReference type="Proteomes" id="UP000027138">
    <property type="component" value="Unassembled WGS sequence"/>
</dbReference>
<name>A0A067KUC5_JATCU</name>
<accession>A0A067KUC5</accession>
<gene>
    <name evidence="2" type="ORF">JCGZ_04905</name>
</gene>
<organism evidence="2 3">
    <name type="scientific">Jatropha curcas</name>
    <name type="common">Barbados nut</name>
    <dbReference type="NCBI Taxonomy" id="180498"/>
    <lineage>
        <taxon>Eukaryota</taxon>
        <taxon>Viridiplantae</taxon>
        <taxon>Streptophyta</taxon>
        <taxon>Embryophyta</taxon>
        <taxon>Tracheophyta</taxon>
        <taxon>Spermatophyta</taxon>
        <taxon>Magnoliopsida</taxon>
        <taxon>eudicotyledons</taxon>
        <taxon>Gunneridae</taxon>
        <taxon>Pentapetalae</taxon>
        <taxon>rosids</taxon>
        <taxon>fabids</taxon>
        <taxon>Malpighiales</taxon>
        <taxon>Euphorbiaceae</taxon>
        <taxon>Crotonoideae</taxon>
        <taxon>Jatropheae</taxon>
        <taxon>Jatropha</taxon>
    </lineage>
</organism>
<proteinExistence type="predicted"/>
<keyword evidence="1" id="KW-0732">Signal</keyword>
<feature type="signal peptide" evidence="1">
    <location>
        <begin position="1"/>
        <end position="19"/>
    </location>
</feature>
<protein>
    <submittedName>
        <fullName evidence="2">Uncharacterized protein</fullName>
    </submittedName>
</protein>
<dbReference type="AlphaFoldDB" id="A0A067KUC5"/>
<feature type="chain" id="PRO_5001639867" evidence="1">
    <location>
        <begin position="20"/>
        <end position="65"/>
    </location>
</feature>
<evidence type="ECO:0000256" key="1">
    <source>
        <dbReference type="SAM" id="SignalP"/>
    </source>
</evidence>
<sequence length="65" mass="7461">MWTFPALGLIAWLIYWVSCRIFQVSMTIPEGWPDFPMGQPAPPYWNKEISAAIGHLWVVPLESLT</sequence>
<evidence type="ECO:0000313" key="2">
    <source>
        <dbReference type="EMBL" id="KDP39806.1"/>
    </source>
</evidence>
<keyword evidence="3" id="KW-1185">Reference proteome</keyword>
<evidence type="ECO:0000313" key="3">
    <source>
        <dbReference type="Proteomes" id="UP000027138"/>
    </source>
</evidence>
<reference evidence="2 3" key="1">
    <citation type="journal article" date="2014" name="PLoS ONE">
        <title>Global Analysis of Gene Expression Profiles in Physic Nut (Jatropha curcas L.) Seedlings Exposed to Salt Stress.</title>
        <authorList>
            <person name="Zhang L."/>
            <person name="Zhang C."/>
            <person name="Wu P."/>
            <person name="Chen Y."/>
            <person name="Li M."/>
            <person name="Jiang H."/>
            <person name="Wu G."/>
        </authorList>
    </citation>
    <scope>NUCLEOTIDE SEQUENCE [LARGE SCALE GENOMIC DNA]</scope>
    <source>
        <strain evidence="3">cv. GZQX0401</strain>
        <tissue evidence="2">Young leaves</tissue>
    </source>
</reference>